<accession>A0A8X6P4S2</accession>
<dbReference type="Proteomes" id="UP000887013">
    <property type="component" value="Unassembled WGS sequence"/>
</dbReference>
<reference evidence="1" key="1">
    <citation type="submission" date="2020-08" db="EMBL/GenBank/DDBJ databases">
        <title>Multicomponent nature underlies the extraordinary mechanical properties of spider dragline silk.</title>
        <authorList>
            <person name="Kono N."/>
            <person name="Nakamura H."/>
            <person name="Mori M."/>
            <person name="Yoshida Y."/>
            <person name="Ohtoshi R."/>
            <person name="Malay A.D."/>
            <person name="Moran D.A.P."/>
            <person name="Tomita M."/>
            <person name="Numata K."/>
            <person name="Arakawa K."/>
        </authorList>
    </citation>
    <scope>NUCLEOTIDE SEQUENCE</scope>
</reference>
<keyword evidence="2" id="KW-1185">Reference proteome</keyword>
<dbReference type="AlphaFoldDB" id="A0A8X6P4S2"/>
<organism evidence="1 2">
    <name type="scientific">Nephila pilipes</name>
    <name type="common">Giant wood spider</name>
    <name type="synonym">Nephila maculata</name>
    <dbReference type="NCBI Taxonomy" id="299642"/>
    <lineage>
        <taxon>Eukaryota</taxon>
        <taxon>Metazoa</taxon>
        <taxon>Ecdysozoa</taxon>
        <taxon>Arthropoda</taxon>
        <taxon>Chelicerata</taxon>
        <taxon>Arachnida</taxon>
        <taxon>Araneae</taxon>
        <taxon>Araneomorphae</taxon>
        <taxon>Entelegynae</taxon>
        <taxon>Araneoidea</taxon>
        <taxon>Nephilidae</taxon>
        <taxon>Nephila</taxon>
    </lineage>
</organism>
<dbReference type="EMBL" id="BMAW01065533">
    <property type="protein sequence ID" value="GFT50859.1"/>
    <property type="molecule type" value="Genomic_DNA"/>
</dbReference>
<proteinExistence type="predicted"/>
<evidence type="ECO:0000313" key="2">
    <source>
        <dbReference type="Proteomes" id="UP000887013"/>
    </source>
</evidence>
<gene>
    <name evidence="1" type="ORF">NPIL_95161</name>
</gene>
<comment type="caution">
    <text evidence="1">The sequence shown here is derived from an EMBL/GenBank/DDBJ whole genome shotgun (WGS) entry which is preliminary data.</text>
</comment>
<sequence length="112" mass="12875">MLSCTKIYAFPRKIENITENSSTYLTYWEFGKLHSFYFSGKTPIGDETKAQAWISQEAFTQKHDVPTQVNISPSTVNSTTAFGGMRWDRDICRRKDREKILISLFLGGQGRK</sequence>
<protein>
    <submittedName>
        <fullName evidence="1">Uncharacterized protein</fullName>
    </submittedName>
</protein>
<evidence type="ECO:0000313" key="1">
    <source>
        <dbReference type="EMBL" id="GFT50859.1"/>
    </source>
</evidence>
<name>A0A8X6P4S2_NEPPI</name>